<sequence length="150" mass="17666">MPLRFEKIITRKKRFLDLLLLADEQESMIDRYLERGEMFVARDDGQVVAECVVTDEADGIGEIKNLAVPLQYQRKGYGRQMLEFLEAHYRDRYRTLLVGTGDVPRTLRFYERCGYVRSHSIPGFFTDHYDHPIIEDGRQLVDMVYLKKSL</sequence>
<evidence type="ECO:0000256" key="1">
    <source>
        <dbReference type="ARBA" id="ARBA00022679"/>
    </source>
</evidence>
<evidence type="ECO:0000313" key="4">
    <source>
        <dbReference type="Proteomes" id="UP000187417"/>
    </source>
</evidence>
<dbReference type="PANTHER" id="PTHR13947:SF37">
    <property type="entry name" value="LD18367P"/>
    <property type="match status" value="1"/>
</dbReference>
<gene>
    <name evidence="3" type="ORF">BHV66_03825</name>
</gene>
<evidence type="ECO:0000259" key="2">
    <source>
        <dbReference type="PROSITE" id="PS51186"/>
    </source>
</evidence>
<feature type="domain" description="N-acetyltransferase" evidence="2">
    <location>
        <begin position="3"/>
        <end position="150"/>
    </location>
</feature>
<dbReference type="InterPro" id="IPR000182">
    <property type="entry name" value="GNAT_dom"/>
</dbReference>
<protein>
    <submittedName>
        <fullName evidence="3">GNAT family N-acetyltransferase</fullName>
    </submittedName>
</protein>
<dbReference type="Proteomes" id="UP000187417">
    <property type="component" value="Unassembled WGS sequence"/>
</dbReference>
<comment type="caution">
    <text evidence="3">The sequence shown here is derived from an EMBL/GenBank/DDBJ whole genome shotgun (WGS) entry which is preliminary data.</text>
</comment>
<dbReference type="PROSITE" id="PS51186">
    <property type="entry name" value="GNAT"/>
    <property type="match status" value="1"/>
</dbReference>
<dbReference type="Pfam" id="PF13508">
    <property type="entry name" value="Acetyltransf_7"/>
    <property type="match status" value="1"/>
</dbReference>
<dbReference type="InterPro" id="IPR016181">
    <property type="entry name" value="Acyl_CoA_acyltransferase"/>
</dbReference>
<name>A0A1Q6F9Z8_9BACT</name>
<evidence type="ECO:0000313" key="3">
    <source>
        <dbReference type="EMBL" id="OKY95703.1"/>
    </source>
</evidence>
<dbReference type="EMBL" id="MNQH01000004">
    <property type="protein sequence ID" value="OKY95703.1"/>
    <property type="molecule type" value="Genomic_DNA"/>
</dbReference>
<keyword evidence="1 3" id="KW-0808">Transferase</keyword>
<organism evidence="3 4">
    <name type="scientific">Alistipes putredinis</name>
    <dbReference type="NCBI Taxonomy" id="28117"/>
    <lineage>
        <taxon>Bacteria</taxon>
        <taxon>Pseudomonadati</taxon>
        <taxon>Bacteroidota</taxon>
        <taxon>Bacteroidia</taxon>
        <taxon>Bacteroidales</taxon>
        <taxon>Rikenellaceae</taxon>
        <taxon>Alistipes</taxon>
    </lineage>
</organism>
<dbReference type="SUPFAM" id="SSF55729">
    <property type="entry name" value="Acyl-CoA N-acyltransferases (Nat)"/>
    <property type="match status" value="1"/>
</dbReference>
<reference evidence="3 4" key="1">
    <citation type="journal article" date="2016" name="Nat. Biotechnol.">
        <title>Measurement of bacterial replication rates in microbial communities.</title>
        <authorList>
            <person name="Brown C.T."/>
            <person name="Olm M.R."/>
            <person name="Thomas B.C."/>
            <person name="Banfield J.F."/>
        </authorList>
    </citation>
    <scope>NUCLEOTIDE SEQUENCE [LARGE SCALE GENOMIC DNA]</scope>
    <source>
        <strain evidence="3">CAG:67_53_122</strain>
    </source>
</reference>
<dbReference type="STRING" id="28117.BHV66_03825"/>
<accession>A0A1Q6F9Z8</accession>
<dbReference type="PANTHER" id="PTHR13947">
    <property type="entry name" value="GNAT FAMILY N-ACETYLTRANSFERASE"/>
    <property type="match status" value="1"/>
</dbReference>
<dbReference type="Gene3D" id="3.40.630.30">
    <property type="match status" value="1"/>
</dbReference>
<dbReference type="GO" id="GO:0008080">
    <property type="term" value="F:N-acetyltransferase activity"/>
    <property type="evidence" value="ECO:0007669"/>
    <property type="project" value="InterPro"/>
</dbReference>
<dbReference type="CDD" id="cd04301">
    <property type="entry name" value="NAT_SF"/>
    <property type="match status" value="1"/>
</dbReference>
<dbReference type="RefSeq" id="WP_278339113.1">
    <property type="nucleotide sequence ID" value="NZ_BAAFLA010000015.1"/>
</dbReference>
<dbReference type="AlphaFoldDB" id="A0A1Q6F9Z8"/>
<proteinExistence type="predicted"/>
<dbReference type="InterPro" id="IPR050769">
    <property type="entry name" value="NAT_camello-type"/>
</dbReference>